<dbReference type="PANTHER" id="PTHR35420:SF1">
    <property type="entry name" value="OS09G0480532 PROTEIN"/>
    <property type="match status" value="1"/>
</dbReference>
<dbReference type="Proteomes" id="UP001187471">
    <property type="component" value="Unassembled WGS sequence"/>
</dbReference>
<protein>
    <recommendedName>
        <fullName evidence="4">Glycine-rich protein</fullName>
    </recommendedName>
</protein>
<evidence type="ECO:0008006" key="4">
    <source>
        <dbReference type="Google" id="ProtNLM"/>
    </source>
</evidence>
<keyword evidence="1" id="KW-1133">Transmembrane helix</keyword>
<comment type="caution">
    <text evidence="2">The sequence shown here is derived from an EMBL/GenBank/DDBJ whole genome shotgun (WGS) entry which is preliminary data.</text>
</comment>
<feature type="transmembrane region" description="Helical" evidence="1">
    <location>
        <begin position="20"/>
        <end position="42"/>
    </location>
</feature>
<proteinExistence type="predicted"/>
<gene>
    <name evidence="2" type="ORF">RJ640_007282</name>
</gene>
<dbReference type="PANTHER" id="PTHR35420">
    <property type="entry name" value="OS02G0198500 PROTEIN"/>
    <property type="match status" value="1"/>
</dbReference>
<keyword evidence="3" id="KW-1185">Reference proteome</keyword>
<reference evidence="2" key="1">
    <citation type="submission" date="2022-12" db="EMBL/GenBank/DDBJ databases">
        <title>Draft genome assemblies for two species of Escallonia (Escalloniales).</title>
        <authorList>
            <person name="Chanderbali A."/>
            <person name="Dervinis C."/>
            <person name="Anghel I."/>
            <person name="Soltis D."/>
            <person name="Soltis P."/>
            <person name="Zapata F."/>
        </authorList>
    </citation>
    <scope>NUCLEOTIDE SEQUENCE</scope>
    <source>
        <strain evidence="2">UCBG92.1500</strain>
        <tissue evidence="2">Leaf</tissue>
    </source>
</reference>
<sequence length="101" mass="9691">MARSLVPLDEMSVTMGGWGGLFLLCMVILSVSIVSMILFACADGPKKKRRSSYSGGGGCGGEGGGGGGCGGGGGGGGCGGGGGGYIKESPKSQTPTKAKVQ</sequence>
<evidence type="ECO:0000313" key="2">
    <source>
        <dbReference type="EMBL" id="KAK2980192.1"/>
    </source>
</evidence>
<keyword evidence="1" id="KW-0472">Membrane</keyword>
<organism evidence="2 3">
    <name type="scientific">Escallonia rubra</name>
    <dbReference type="NCBI Taxonomy" id="112253"/>
    <lineage>
        <taxon>Eukaryota</taxon>
        <taxon>Viridiplantae</taxon>
        <taxon>Streptophyta</taxon>
        <taxon>Embryophyta</taxon>
        <taxon>Tracheophyta</taxon>
        <taxon>Spermatophyta</taxon>
        <taxon>Magnoliopsida</taxon>
        <taxon>eudicotyledons</taxon>
        <taxon>Gunneridae</taxon>
        <taxon>Pentapetalae</taxon>
        <taxon>asterids</taxon>
        <taxon>campanulids</taxon>
        <taxon>Escalloniales</taxon>
        <taxon>Escalloniaceae</taxon>
        <taxon>Escallonia</taxon>
    </lineage>
</organism>
<accession>A0AA88UM02</accession>
<name>A0AA88UM02_9ASTE</name>
<evidence type="ECO:0000313" key="3">
    <source>
        <dbReference type="Proteomes" id="UP001187471"/>
    </source>
</evidence>
<dbReference type="AlphaFoldDB" id="A0AA88UM02"/>
<evidence type="ECO:0000256" key="1">
    <source>
        <dbReference type="SAM" id="Phobius"/>
    </source>
</evidence>
<keyword evidence="1" id="KW-0812">Transmembrane</keyword>
<dbReference type="EMBL" id="JAVXUO010001664">
    <property type="protein sequence ID" value="KAK2980192.1"/>
    <property type="molecule type" value="Genomic_DNA"/>
</dbReference>